<evidence type="ECO:0000259" key="8">
    <source>
        <dbReference type="PROSITE" id="PS51190"/>
    </source>
</evidence>
<dbReference type="InterPro" id="IPR014009">
    <property type="entry name" value="PIK_FAT"/>
</dbReference>
<keyword evidence="2 5" id="KW-0547">Nucleotide-binding</keyword>
<evidence type="ECO:0000256" key="2">
    <source>
        <dbReference type="ARBA" id="ARBA00022741"/>
    </source>
</evidence>
<dbReference type="Pfam" id="PF02259">
    <property type="entry name" value="FAT"/>
    <property type="match status" value="1"/>
</dbReference>
<dbReference type="InterPro" id="IPR024585">
    <property type="entry name" value="mTOR_dom"/>
</dbReference>
<dbReference type="Gene3D" id="1.10.1070.11">
    <property type="entry name" value="Phosphatidylinositol 3-/4-kinase, catalytic domain"/>
    <property type="match status" value="1"/>
</dbReference>
<dbReference type="FunFam" id="1.10.1070.11:FF:000029">
    <property type="entry name" value="Serine/threonine-protein kinase TOR"/>
    <property type="match status" value="1"/>
</dbReference>
<keyword evidence="1 5" id="KW-0808">Transferase</keyword>
<dbReference type="EC" id="2.7.11.1" evidence="5"/>
<dbReference type="GO" id="GO:0031931">
    <property type="term" value="C:TORC1 complex"/>
    <property type="evidence" value="ECO:0007669"/>
    <property type="project" value="TreeGrafter"/>
</dbReference>
<dbReference type="Gene3D" id="1.25.40.10">
    <property type="entry name" value="Tetratricopeptide repeat domain"/>
    <property type="match status" value="1"/>
</dbReference>
<dbReference type="Pfam" id="PF11865">
    <property type="entry name" value="mTOR_dom"/>
    <property type="match status" value="1"/>
</dbReference>
<dbReference type="InterPro" id="IPR026683">
    <property type="entry name" value="TOR_cat"/>
</dbReference>
<evidence type="ECO:0000256" key="4">
    <source>
        <dbReference type="ARBA" id="ARBA00022840"/>
    </source>
</evidence>
<dbReference type="InterPro" id="IPR050517">
    <property type="entry name" value="DDR_Repair_Kinase"/>
</dbReference>
<dbReference type="GO" id="GO:0031932">
    <property type="term" value="C:TORC2 complex"/>
    <property type="evidence" value="ECO:0007669"/>
    <property type="project" value="TreeGrafter"/>
</dbReference>
<dbReference type="PROSITE" id="PS00916">
    <property type="entry name" value="PI3_4_KINASE_2"/>
    <property type="match status" value="1"/>
</dbReference>
<keyword evidence="4 5" id="KW-0067">ATP-binding</keyword>
<dbReference type="SUPFAM" id="SSF48452">
    <property type="entry name" value="TPR-like"/>
    <property type="match status" value="1"/>
</dbReference>
<dbReference type="PROSITE" id="PS51190">
    <property type="entry name" value="FATC"/>
    <property type="match status" value="1"/>
</dbReference>
<dbReference type="SMART" id="SM01346">
    <property type="entry name" value="DUF3385"/>
    <property type="match status" value="1"/>
</dbReference>
<organism evidence="9 10">
    <name type="scientific">Tritrichomonas foetus</name>
    <dbReference type="NCBI Taxonomy" id="1144522"/>
    <lineage>
        <taxon>Eukaryota</taxon>
        <taxon>Metamonada</taxon>
        <taxon>Parabasalia</taxon>
        <taxon>Tritrichomonadida</taxon>
        <taxon>Tritrichomonadidae</taxon>
        <taxon>Tritrichomonas</taxon>
    </lineage>
</organism>
<dbReference type="InterPro" id="IPR011989">
    <property type="entry name" value="ARM-like"/>
</dbReference>
<dbReference type="InterPro" id="IPR011009">
    <property type="entry name" value="Kinase-like_dom_sf"/>
</dbReference>
<comment type="catalytic activity">
    <reaction evidence="5">
        <text>L-threonyl-[protein] + ATP = O-phospho-L-threonyl-[protein] + ADP + H(+)</text>
        <dbReference type="Rhea" id="RHEA:46608"/>
        <dbReference type="Rhea" id="RHEA-COMP:11060"/>
        <dbReference type="Rhea" id="RHEA-COMP:11605"/>
        <dbReference type="ChEBI" id="CHEBI:15378"/>
        <dbReference type="ChEBI" id="CHEBI:30013"/>
        <dbReference type="ChEBI" id="CHEBI:30616"/>
        <dbReference type="ChEBI" id="CHEBI:61977"/>
        <dbReference type="ChEBI" id="CHEBI:456216"/>
        <dbReference type="EC" id="2.7.11.1"/>
    </reaction>
</comment>
<dbReference type="InterPro" id="IPR000403">
    <property type="entry name" value="PI3/4_kinase_cat_dom"/>
</dbReference>
<dbReference type="PANTHER" id="PTHR11139:SF9">
    <property type="entry name" value="SERINE_THREONINE-PROTEIN KINASE MTOR"/>
    <property type="match status" value="1"/>
</dbReference>
<evidence type="ECO:0000313" key="10">
    <source>
        <dbReference type="Proteomes" id="UP000179807"/>
    </source>
</evidence>
<dbReference type="GO" id="GO:0005524">
    <property type="term" value="F:ATP binding"/>
    <property type="evidence" value="ECO:0007669"/>
    <property type="project" value="UniProtKB-KW"/>
</dbReference>
<keyword evidence="3 5" id="KW-0418">Kinase</keyword>
<evidence type="ECO:0000259" key="7">
    <source>
        <dbReference type="PROSITE" id="PS51189"/>
    </source>
</evidence>
<comment type="caution">
    <text evidence="9">The sequence shown here is derived from an EMBL/GenBank/DDBJ whole genome shotgun (WGS) entry which is preliminary data.</text>
</comment>
<dbReference type="GO" id="GO:0004674">
    <property type="term" value="F:protein serine/threonine kinase activity"/>
    <property type="evidence" value="ECO:0007669"/>
    <property type="project" value="UniProtKB-KW"/>
</dbReference>
<dbReference type="InterPro" id="IPR003152">
    <property type="entry name" value="FATC_dom"/>
</dbReference>
<dbReference type="SMART" id="SM00146">
    <property type="entry name" value="PI3Kc"/>
    <property type="match status" value="1"/>
</dbReference>
<dbReference type="Pfam" id="PF00454">
    <property type="entry name" value="PI3_PI4_kinase"/>
    <property type="match status" value="1"/>
</dbReference>
<dbReference type="Proteomes" id="UP000179807">
    <property type="component" value="Unassembled WGS sequence"/>
</dbReference>
<dbReference type="Pfam" id="PF02260">
    <property type="entry name" value="FATC"/>
    <property type="match status" value="1"/>
</dbReference>
<dbReference type="InterPro" id="IPR003151">
    <property type="entry name" value="PIK-rel_kinase_FAT"/>
</dbReference>
<dbReference type="GO" id="GO:0016242">
    <property type="term" value="P:negative regulation of macroautophagy"/>
    <property type="evidence" value="ECO:0007669"/>
    <property type="project" value="TreeGrafter"/>
</dbReference>
<reference evidence="9" key="1">
    <citation type="submission" date="2016-10" db="EMBL/GenBank/DDBJ databases">
        <authorList>
            <person name="Benchimol M."/>
            <person name="Almeida L.G."/>
            <person name="Vasconcelos A.T."/>
            <person name="Perreira-Neves A."/>
            <person name="Rosa I.A."/>
            <person name="Tasca T."/>
            <person name="Bogo M.R."/>
            <person name="de Souza W."/>
        </authorList>
    </citation>
    <scope>NUCLEOTIDE SEQUENCE [LARGE SCALE GENOMIC DNA]</scope>
    <source>
        <strain evidence="9">K</strain>
    </source>
</reference>
<dbReference type="InterPro" id="IPR018936">
    <property type="entry name" value="PI3/4_kinase_CS"/>
</dbReference>
<dbReference type="PANTHER" id="PTHR11139">
    <property type="entry name" value="ATAXIA TELANGIECTASIA MUTATED ATM -RELATED"/>
    <property type="match status" value="1"/>
</dbReference>
<dbReference type="PROSITE" id="PS51189">
    <property type="entry name" value="FAT"/>
    <property type="match status" value="1"/>
</dbReference>
<dbReference type="VEuPathDB" id="TrichDB:TRFO_03036"/>
<dbReference type="GO" id="GO:0005634">
    <property type="term" value="C:nucleus"/>
    <property type="evidence" value="ECO:0007669"/>
    <property type="project" value="TreeGrafter"/>
</dbReference>
<dbReference type="InterPro" id="IPR011990">
    <property type="entry name" value="TPR-like_helical_dom_sf"/>
</dbReference>
<protein>
    <recommendedName>
        <fullName evidence="5">Serine/threonine-protein kinase TOR</fullName>
        <ecNumber evidence="5">2.7.11.1</ecNumber>
    </recommendedName>
</protein>
<dbReference type="SUPFAM" id="SSF48371">
    <property type="entry name" value="ARM repeat"/>
    <property type="match status" value="1"/>
</dbReference>
<sequence length="2188" mass="248202">MEFVLASLPLPPTFKDLLDVSDAIWSTIVDGLRNLKTDELNEYAEKSLLYLKALAKSKEPSKFQRLTLGLRCIFHIFNETSKYEDLISLLYICTDSTSMQFAAHTIAEIAAALPPNDDNFSRRHLEYALSLIKTANTNNQIVLMGLFLLRELAVFIPLQFLLHSADLLDQIWTWLISSSPEIREASAQVLERYLNVLVKYQGYRLKDIFETILHRALSQLLNTPTNCPQGVLVVILLLLKAKGHFFQNSTQEIYLAVKPFLTSKKLEARAASITVIAQLSEIDPELFTSELYETSFKAIIDSGEVLFSTSLDALSTIIKNVPSKVTEADALQIHRICTYSVRKNFDIYVPNMFNVLSSLTEYVPKTINLLGSKLWDLFHPFLFSDSFVGFFPTLNRVVPTFWANYSVNIGEKIIETLEMKPEHSGLPLKTNALKLIPLLPPLPRSHSSSILTILKRYVFHKSESPRSLTSRALLHLMQGSSPSEIHQTLHQLLEIASSDDSIEVRVEYLNAFSSQHYPDLAHSIFLHFFQKLSHDISPHVRSASFLLMKHLQPFSPLGVNIILRHSLIGTFYSLQCSNSLMLQVRNAQVLPTLVSASPKLFNVYATSFIPIVLSMLTQRFAPGTTVSMNPLDPELRSQLALSLILTLHELVLNDFKILSKFLESFIKICSTILGEWGDKPLKHAVLITIFDYVSRAGTPAEVLNTAPELLPTLFSLIENCNSRSLRVRALKFIGLCGAVSPKRLRSEMMIHNNVGDSLPDLFLVGNSISYNDFFLEVVFVQLKQMLHDKSLRSMKVKTLSAAIEALDIRSNAPGQYFPDLVPIILNEVEGDNAADGLALLDKFIYVARQRIVKFVSPIMKTLHQVWSTVLFPGILSVVAALVGQVGPDFLPYAAQLITNLLDVLSSSIISRPSDAMRCIPLLASICPSFPHLSQLMVPHICTISTADSASKEIKLCAMNSLRFLVQTTKNEGNAASILRVSLIHCVSNDKELSNLAFQVLYSLMVRLGRSFNLYTHRVVEKLAQHKIMPTNFLQLNAAMMTANELKLTDFPFIDTSPLMEDTFQYERRKMFNPRPLIEQFNSTYNMTTPKHWQSWFSSFVLSFIKESPNVSIRSCSEIAVIHRPLATSLFFPAFLSCWIYMGDESRIQISQRIGLILERPGLPPDVLQCFARLCEYMNRAEKPLLISSTALTPVFISAQCLALALHNEEERLQESSTSLNSPDIMKSVIQLYASLGKSGAAKALLQANGAPETWLLKLGQWDEAFDFFQKKIIDFPNDDDGFVGYISSCGKLRKFDLIRKSAINFSQHDKKSQIESSIDFANAFFFGGDYEEMLKYAELSPGDSVDGHISRAQAHLMLGERKEALHVVESAFALVAAQSSALFCRRYETIYPTLLRCQILYELQEIAEKSKDVPRVQWSNRIRSVEYTSEVWWPLIMTRMAFQPRDETTFILFLELILHERRFEVFESTFKLFYPNFTPQNSDEFVILQYLKYVWATGDRPKALNNLRVLLKRTQPVSRAYPQIFKFYVDWALTLSGRNTKSLKDVIKTLRPILCLPKQNYIVWQRWATVNYHMFSLTPTKMKYAVEAIKGYIYCISQVGNGNFSEIVQLLSLFFATSTDKSVLQATKVSMSHLSSKIFVETIPQLIAQLAHKSQDTVEIVKKILSEIAVSDYQLLLFPLLVAKMSPDSKKSDVAMHLLNEINVQHATVVQQAMKMQNSLLLAAATVFERVSKMILQYFELVTHKKFDESFQLLLKIQQTIVNPSSSFDRLLHQVTFVSLQSLMDAVKDVLTFTIEQDTIIDTVGRHLRQILSDIDKFMDKLTILTVNDVCPELSKLKDTEILVPGGPKDISIKSFSKSFDVLGSKKRPRKAAFEGSDGNTYKYLLKGNEDLRLDQRVMQFFRLINTQIRHDYSLSIDNVMIRCYTIVSLSPDVGLIQWVEGGDTFHSHITEYRVAHNIDMLAEHNIEVKNTIKNTDKLRPIQRYESFMKADEKTDSSDLRCIFWLKSLSSDAWLEKTTKFARSTALMSIVGYVLGLGDRHPSNFMIDRNTGDVVHIDFGDCFEVAKNRVYFPEEIPFRLTRMILSAFGVCGIEGDFRPVSERVMMLVRDNSNSLVSVLEIFVQEPIQDGETVLPTLEIMPRIWQKILGTDFGNDQPMPVSEQVTKLIDSAINKYNLSMLYSGWCPLW</sequence>
<evidence type="ECO:0000256" key="5">
    <source>
        <dbReference type="RuleBase" id="RU364109"/>
    </source>
</evidence>
<dbReference type="GO" id="GO:0005737">
    <property type="term" value="C:cytoplasm"/>
    <property type="evidence" value="ECO:0007669"/>
    <property type="project" value="TreeGrafter"/>
</dbReference>
<dbReference type="PROSITE" id="PS50290">
    <property type="entry name" value="PI3_4_KINASE_3"/>
    <property type="match status" value="1"/>
</dbReference>
<comment type="similarity">
    <text evidence="5">Belongs to the PI3/PI4-kinase family.</text>
</comment>
<gene>
    <name evidence="9" type="ORF">TRFO_03036</name>
</gene>
<evidence type="ECO:0000256" key="1">
    <source>
        <dbReference type="ARBA" id="ARBA00022679"/>
    </source>
</evidence>
<keyword evidence="10" id="KW-1185">Reference proteome</keyword>
<keyword evidence="5" id="KW-0723">Serine/threonine-protein kinase</keyword>
<accession>A0A1J4KU01</accession>
<name>A0A1J4KU01_9EUKA</name>
<dbReference type="Gene3D" id="1.25.10.10">
    <property type="entry name" value="Leucine-rich Repeat Variant"/>
    <property type="match status" value="3"/>
</dbReference>
<evidence type="ECO:0000256" key="3">
    <source>
        <dbReference type="ARBA" id="ARBA00022777"/>
    </source>
</evidence>
<dbReference type="OrthoDB" id="381190at2759"/>
<dbReference type="Gene3D" id="3.30.1010.10">
    <property type="entry name" value="Phosphatidylinositol 3-kinase Catalytic Subunit, Chain A, domain 4"/>
    <property type="match status" value="1"/>
</dbReference>
<dbReference type="InterPro" id="IPR016024">
    <property type="entry name" value="ARM-type_fold"/>
</dbReference>
<dbReference type="SUPFAM" id="SSF56112">
    <property type="entry name" value="Protein kinase-like (PK-like)"/>
    <property type="match status" value="1"/>
</dbReference>
<dbReference type="InterPro" id="IPR036940">
    <property type="entry name" value="PI3/4_kinase_cat_sf"/>
</dbReference>
<evidence type="ECO:0000259" key="6">
    <source>
        <dbReference type="PROSITE" id="PS50290"/>
    </source>
</evidence>
<dbReference type="GeneID" id="94825763"/>
<dbReference type="GO" id="GO:0031929">
    <property type="term" value="P:TOR signaling"/>
    <property type="evidence" value="ECO:0007669"/>
    <property type="project" value="TreeGrafter"/>
</dbReference>
<proteinExistence type="inferred from homology"/>
<feature type="domain" description="FATC" evidence="8">
    <location>
        <begin position="2156"/>
        <end position="2188"/>
    </location>
</feature>
<feature type="domain" description="PI3K/PI4K catalytic" evidence="6">
    <location>
        <begin position="1856"/>
        <end position="2176"/>
    </location>
</feature>
<dbReference type="SMART" id="SM01343">
    <property type="entry name" value="FATC"/>
    <property type="match status" value="1"/>
</dbReference>
<feature type="domain" description="FAT" evidence="7">
    <location>
        <begin position="1190"/>
        <end position="1686"/>
    </location>
</feature>
<dbReference type="EMBL" id="MLAK01000325">
    <property type="protein sequence ID" value="OHT14761.1"/>
    <property type="molecule type" value="Genomic_DNA"/>
</dbReference>
<dbReference type="CDD" id="cd05169">
    <property type="entry name" value="PIKKc_TOR"/>
    <property type="match status" value="1"/>
</dbReference>
<evidence type="ECO:0000313" key="9">
    <source>
        <dbReference type="EMBL" id="OHT14761.1"/>
    </source>
</evidence>
<dbReference type="RefSeq" id="XP_068367897.1">
    <property type="nucleotide sequence ID" value="XM_068491059.1"/>
</dbReference>